<feature type="region of interest" description="Disordered" evidence="1">
    <location>
        <begin position="47"/>
        <end position="86"/>
    </location>
</feature>
<feature type="compositionally biased region" description="Low complexity" evidence="1">
    <location>
        <begin position="48"/>
        <end position="79"/>
    </location>
</feature>
<dbReference type="EMBL" id="BMAT01005114">
    <property type="protein sequence ID" value="GFR87769.1"/>
    <property type="molecule type" value="Genomic_DNA"/>
</dbReference>
<proteinExistence type="predicted"/>
<protein>
    <submittedName>
        <fullName evidence="2">Uncharacterized protein</fullName>
    </submittedName>
</protein>
<comment type="caution">
    <text evidence="2">The sequence shown here is derived from an EMBL/GenBank/DDBJ whole genome shotgun (WGS) entry which is preliminary data.</text>
</comment>
<accession>A0AAV4GQE7</accession>
<evidence type="ECO:0000256" key="1">
    <source>
        <dbReference type="SAM" id="MobiDB-lite"/>
    </source>
</evidence>
<keyword evidence="3" id="KW-1185">Reference proteome</keyword>
<sequence length="125" mass="13914">MERTATLLTATEEEEWGKATKNANFKVSSVTDQYLLLKINDRNKKRNNFSNIIINNNNNSNKNNSDSNNNNNNNNNNNSDPPSQQLKCVTCPARPLLCAMLTRPVLSQCNVLTPLVDAMLAHPLG</sequence>
<evidence type="ECO:0000313" key="3">
    <source>
        <dbReference type="Proteomes" id="UP000762676"/>
    </source>
</evidence>
<gene>
    <name evidence="2" type="ORF">ElyMa_002501600</name>
</gene>
<name>A0AAV4GQE7_9GAST</name>
<reference evidence="2 3" key="1">
    <citation type="journal article" date="2021" name="Elife">
        <title>Chloroplast acquisition without the gene transfer in kleptoplastic sea slugs, Plakobranchus ocellatus.</title>
        <authorList>
            <person name="Maeda T."/>
            <person name="Takahashi S."/>
            <person name="Yoshida T."/>
            <person name="Shimamura S."/>
            <person name="Takaki Y."/>
            <person name="Nagai Y."/>
            <person name="Toyoda A."/>
            <person name="Suzuki Y."/>
            <person name="Arimoto A."/>
            <person name="Ishii H."/>
            <person name="Satoh N."/>
            <person name="Nishiyama T."/>
            <person name="Hasebe M."/>
            <person name="Maruyama T."/>
            <person name="Minagawa J."/>
            <person name="Obokata J."/>
            <person name="Shigenobu S."/>
        </authorList>
    </citation>
    <scope>NUCLEOTIDE SEQUENCE [LARGE SCALE GENOMIC DNA]</scope>
</reference>
<dbReference type="Proteomes" id="UP000762676">
    <property type="component" value="Unassembled WGS sequence"/>
</dbReference>
<dbReference type="Gene3D" id="2.60.40.1760">
    <property type="entry name" value="glycosyl hydrolase (family 31)"/>
    <property type="match status" value="1"/>
</dbReference>
<evidence type="ECO:0000313" key="2">
    <source>
        <dbReference type="EMBL" id="GFR87769.1"/>
    </source>
</evidence>
<organism evidence="2 3">
    <name type="scientific">Elysia marginata</name>
    <dbReference type="NCBI Taxonomy" id="1093978"/>
    <lineage>
        <taxon>Eukaryota</taxon>
        <taxon>Metazoa</taxon>
        <taxon>Spiralia</taxon>
        <taxon>Lophotrochozoa</taxon>
        <taxon>Mollusca</taxon>
        <taxon>Gastropoda</taxon>
        <taxon>Heterobranchia</taxon>
        <taxon>Euthyneura</taxon>
        <taxon>Panpulmonata</taxon>
        <taxon>Sacoglossa</taxon>
        <taxon>Placobranchoidea</taxon>
        <taxon>Plakobranchidae</taxon>
        <taxon>Elysia</taxon>
    </lineage>
</organism>
<dbReference type="AlphaFoldDB" id="A0AAV4GQE7"/>